<keyword evidence="4" id="KW-1185">Reference proteome</keyword>
<gene>
    <name evidence="3" type="ORF">ATB98_08840</name>
</gene>
<evidence type="ECO:0000256" key="2">
    <source>
        <dbReference type="SAM" id="Phobius"/>
    </source>
</evidence>
<feature type="region of interest" description="Disordered" evidence="1">
    <location>
        <begin position="125"/>
        <end position="146"/>
    </location>
</feature>
<name>A0A178YSA8_SINSA</name>
<sequence>MVSPPSNDPNATGMRRDAGEAFDRRAIWNAAGIIIASAPMFLMKIKRTETVVVATLRVARRRRQVGVPEQYLDDADIDVAPEQMGSKAVPQRVHADPLGQSYRPGRRTAGCLKHLHIDRLVAPSGKQPIPRARQPPIGTPDTKQLRRPHHGAILGALAVTDLNHHALAVDVGDLQSHRLRATQSCGTGVRQRRTRL</sequence>
<keyword evidence="2" id="KW-1133">Transmembrane helix</keyword>
<feature type="transmembrane region" description="Helical" evidence="2">
    <location>
        <begin position="26"/>
        <end position="43"/>
    </location>
</feature>
<protein>
    <submittedName>
        <fullName evidence="3">Uncharacterized protein</fullName>
    </submittedName>
</protein>
<proteinExistence type="predicted"/>
<evidence type="ECO:0000313" key="3">
    <source>
        <dbReference type="EMBL" id="OAP50096.1"/>
    </source>
</evidence>
<dbReference type="Proteomes" id="UP000078507">
    <property type="component" value="Unassembled WGS sequence"/>
</dbReference>
<keyword evidence="2" id="KW-0472">Membrane</keyword>
<comment type="caution">
    <text evidence="3">The sequence shown here is derived from an EMBL/GenBank/DDBJ whole genome shotgun (WGS) entry which is preliminary data.</text>
</comment>
<organism evidence="3 4">
    <name type="scientific">Sinorhizobium saheli</name>
    <dbReference type="NCBI Taxonomy" id="36856"/>
    <lineage>
        <taxon>Bacteria</taxon>
        <taxon>Pseudomonadati</taxon>
        <taxon>Pseudomonadota</taxon>
        <taxon>Alphaproteobacteria</taxon>
        <taxon>Hyphomicrobiales</taxon>
        <taxon>Rhizobiaceae</taxon>
        <taxon>Sinorhizobium/Ensifer group</taxon>
        <taxon>Sinorhizobium</taxon>
    </lineage>
</organism>
<accession>A0A178YSA8</accession>
<evidence type="ECO:0000256" key="1">
    <source>
        <dbReference type="SAM" id="MobiDB-lite"/>
    </source>
</evidence>
<evidence type="ECO:0000313" key="4">
    <source>
        <dbReference type="Proteomes" id="UP000078507"/>
    </source>
</evidence>
<reference evidence="3 4" key="1">
    <citation type="submission" date="2015-11" db="EMBL/GenBank/DDBJ databases">
        <title>Ensifer anhuiense sp. nov., an effective nitrogen fixation bacterium with Glycine soja.</title>
        <authorList>
            <person name="Yan H."/>
            <person name="Chen W."/>
        </authorList>
    </citation>
    <scope>NUCLEOTIDE SEQUENCE [LARGE SCALE GENOMIC DNA]</scope>
    <source>
        <strain evidence="3 4">LMG 7837</strain>
    </source>
</reference>
<dbReference type="EMBL" id="LNQB01000045">
    <property type="protein sequence ID" value="OAP50096.1"/>
    <property type="molecule type" value="Genomic_DNA"/>
</dbReference>
<dbReference type="AlphaFoldDB" id="A0A178YSA8"/>
<keyword evidence="2" id="KW-0812">Transmembrane</keyword>